<dbReference type="InterPro" id="IPR021005">
    <property type="entry name" value="Znf_CGNR"/>
</dbReference>
<dbReference type="PANTHER" id="PTHR35525:SF3">
    <property type="entry name" value="BLL6575 PROTEIN"/>
    <property type="match status" value="1"/>
</dbReference>
<dbReference type="Pfam" id="PF07336">
    <property type="entry name" value="ABATE"/>
    <property type="match status" value="1"/>
</dbReference>
<proteinExistence type="predicted"/>
<sequence>MIFTHDTEHALAVVVDLINSGPAAGGAEGLAGPAELRAFLDRHRFSDVGEVTGRDVAEFRQQRDRFRAVFDAPDVISAVRLINEIVGAVRTTPHLTDHDDYDWHVHFFAPGAPLFEHLAADCGMALAYVVSAGELDRLRTCEAPDCSRVLVDLSRNRCRRYCDSRTCGNRMHVAAYRARQREAAH</sequence>
<gene>
    <name evidence="2" type="ORF">ACFPZN_52705</name>
</gene>
<organism evidence="2 3">
    <name type="scientific">Actinomadura rugatobispora</name>
    <dbReference type="NCBI Taxonomy" id="1994"/>
    <lineage>
        <taxon>Bacteria</taxon>
        <taxon>Bacillati</taxon>
        <taxon>Actinomycetota</taxon>
        <taxon>Actinomycetes</taxon>
        <taxon>Streptosporangiales</taxon>
        <taxon>Thermomonosporaceae</taxon>
        <taxon>Actinomadura</taxon>
    </lineage>
</organism>
<feature type="domain" description="Zinc finger CGNR" evidence="1">
    <location>
        <begin position="137"/>
        <end position="180"/>
    </location>
</feature>
<dbReference type="InterPro" id="IPR010852">
    <property type="entry name" value="ABATE"/>
</dbReference>
<dbReference type="EMBL" id="JBHSON010000147">
    <property type="protein sequence ID" value="MFC5754329.1"/>
    <property type="molecule type" value="Genomic_DNA"/>
</dbReference>
<evidence type="ECO:0000259" key="1">
    <source>
        <dbReference type="Pfam" id="PF11706"/>
    </source>
</evidence>
<keyword evidence="3" id="KW-1185">Reference proteome</keyword>
<reference evidence="3" key="1">
    <citation type="journal article" date="2019" name="Int. J. Syst. Evol. Microbiol.">
        <title>The Global Catalogue of Microorganisms (GCM) 10K type strain sequencing project: providing services to taxonomists for standard genome sequencing and annotation.</title>
        <authorList>
            <consortium name="The Broad Institute Genomics Platform"/>
            <consortium name="The Broad Institute Genome Sequencing Center for Infectious Disease"/>
            <person name="Wu L."/>
            <person name="Ma J."/>
        </authorList>
    </citation>
    <scope>NUCLEOTIDE SEQUENCE [LARGE SCALE GENOMIC DNA]</scope>
    <source>
        <strain evidence="3">KCTC 42087</strain>
    </source>
</reference>
<comment type="caution">
    <text evidence="2">The sequence shown here is derived from an EMBL/GenBank/DDBJ whole genome shotgun (WGS) entry which is preliminary data.</text>
</comment>
<dbReference type="SUPFAM" id="SSF160904">
    <property type="entry name" value="Jann2411-like"/>
    <property type="match status" value="1"/>
</dbReference>
<dbReference type="InterPro" id="IPR023286">
    <property type="entry name" value="ABATE_dom_sf"/>
</dbReference>
<dbReference type="RefSeq" id="WP_378292307.1">
    <property type="nucleotide sequence ID" value="NZ_JBHSON010000147.1"/>
</dbReference>
<evidence type="ECO:0000313" key="3">
    <source>
        <dbReference type="Proteomes" id="UP001596074"/>
    </source>
</evidence>
<dbReference type="PANTHER" id="PTHR35525">
    <property type="entry name" value="BLL6575 PROTEIN"/>
    <property type="match status" value="1"/>
</dbReference>
<evidence type="ECO:0000313" key="2">
    <source>
        <dbReference type="EMBL" id="MFC5754329.1"/>
    </source>
</evidence>
<accession>A0ABW1AIH4</accession>
<dbReference type="Proteomes" id="UP001596074">
    <property type="component" value="Unassembled WGS sequence"/>
</dbReference>
<dbReference type="Gene3D" id="1.10.3300.10">
    <property type="entry name" value="Jann2411-like domain"/>
    <property type="match status" value="1"/>
</dbReference>
<protein>
    <submittedName>
        <fullName evidence="2">CGNR zinc finger domain-containing protein</fullName>
    </submittedName>
</protein>
<dbReference type="Pfam" id="PF11706">
    <property type="entry name" value="zf-CGNR"/>
    <property type="match status" value="1"/>
</dbReference>
<name>A0ABW1AIH4_9ACTN</name>